<sequence>MVLFMYDVDPSSLPEGCYEAYLKTPHAIRVALCELADWAKEGCPRHPVFGIGQRICHNVGKYLLTLGDYTPTAMVNWKLEYLMSWAGFSRGHPLPFELGNKRDEKGEYYDNPNRLRFLDMVVMMSKMYYNDEMKRLEGGKNDV</sequence>
<accession>A0A0A1IWC5</accession>
<evidence type="ECO:0000313" key="2">
    <source>
        <dbReference type="Proteomes" id="UP000030230"/>
    </source>
</evidence>
<dbReference type="GeneID" id="23679257"/>
<organism evidence="1 2">
    <name type="scientific">Pseudomonas phage vB_PaeM_PAO1_Ab03</name>
    <dbReference type="NCBI Taxonomy" id="1548901"/>
    <lineage>
        <taxon>Viruses</taxon>
        <taxon>Duplodnaviria</taxon>
        <taxon>Heunggongvirae</taxon>
        <taxon>Uroviricota</taxon>
        <taxon>Caudoviricetes</taxon>
        <taxon>Vandenendeviridae</taxon>
        <taxon>Nankokuvirus</taxon>
        <taxon>Nankokuvirus Ab03</taxon>
    </lineage>
</organism>
<reference evidence="2" key="1">
    <citation type="journal article" date="2015" name="PLoS ONE">
        <title>Investigation of a Large Collection of Pseudomonas aeruginosa Bacteriophages Collected from a Single Environmental Source in Abidjan, Cote d'Ivoire.</title>
        <authorList>
            <person name="Essoh C."/>
            <person name="Latino L."/>
            <person name="Midoux C."/>
            <person name="Blouin Y."/>
            <person name="Loukou G."/>
            <person name="Nguetta S.P."/>
            <person name="Lathro S."/>
            <person name="Cablanmian A."/>
            <person name="Kouassi A.K."/>
            <person name="Vergnaud G."/>
            <person name="Pourcel C."/>
        </authorList>
    </citation>
    <scope>NUCLEOTIDE SEQUENCE [LARGE SCALE GENOMIC DNA]</scope>
</reference>
<gene>
    <name evidence="1" type="primary">ORF02</name>
</gene>
<dbReference type="RefSeq" id="YP_009124398.1">
    <property type="nucleotide sequence ID" value="NC_026587.1"/>
</dbReference>
<dbReference type="OrthoDB" id="13043at10239"/>
<evidence type="ECO:0000313" key="1">
    <source>
        <dbReference type="EMBL" id="CEF89107.1"/>
    </source>
</evidence>
<name>A0A0A1IWC5_9CAUD</name>
<dbReference type="Proteomes" id="UP000030230">
    <property type="component" value="Segment"/>
</dbReference>
<dbReference type="EMBL" id="LN610573">
    <property type="protein sequence ID" value="CEF89107.1"/>
    <property type="molecule type" value="Genomic_DNA"/>
</dbReference>
<dbReference type="KEGG" id="vg:23679257"/>
<protein>
    <submittedName>
        <fullName evidence="1">Uncharacterized protein</fullName>
    </submittedName>
</protein>
<proteinExistence type="predicted"/>
<keyword evidence="2" id="KW-1185">Reference proteome</keyword>